<feature type="chain" id="PRO_5042489362" description="Tetratricopeptide repeat protein" evidence="1">
    <location>
        <begin position="26"/>
        <end position="1010"/>
    </location>
</feature>
<dbReference type="AlphaFoldDB" id="A0AAJ1MHT6"/>
<evidence type="ECO:0008006" key="4">
    <source>
        <dbReference type="Google" id="ProtNLM"/>
    </source>
</evidence>
<dbReference type="InterPro" id="IPR011990">
    <property type="entry name" value="TPR-like_helical_dom_sf"/>
</dbReference>
<dbReference type="EMBL" id="JAQQAL010000008">
    <property type="protein sequence ID" value="MDC7225573.1"/>
    <property type="molecule type" value="Genomic_DNA"/>
</dbReference>
<keyword evidence="1" id="KW-0732">Signal</keyword>
<proteinExistence type="predicted"/>
<evidence type="ECO:0000313" key="2">
    <source>
        <dbReference type="EMBL" id="MDC7225573.1"/>
    </source>
</evidence>
<comment type="caution">
    <text evidence="2">The sequence shown here is derived from an EMBL/GenBank/DDBJ whole genome shotgun (WGS) entry which is preliminary data.</text>
</comment>
<dbReference type="SUPFAM" id="SSF48452">
    <property type="entry name" value="TPR-like"/>
    <property type="match status" value="1"/>
</dbReference>
<protein>
    <recommendedName>
        <fullName evidence="4">Tetratricopeptide repeat protein</fullName>
    </recommendedName>
</protein>
<dbReference type="Proteomes" id="UP001221217">
    <property type="component" value="Unassembled WGS sequence"/>
</dbReference>
<evidence type="ECO:0000313" key="3">
    <source>
        <dbReference type="Proteomes" id="UP001221217"/>
    </source>
</evidence>
<name>A0AAJ1MHT6_9SPIO</name>
<accession>A0AAJ1MHT6</accession>
<gene>
    <name evidence="2" type="ORF">PQJ61_02285</name>
</gene>
<sequence length="1010" mass="113601">MHKNAFAVIFLIILFLILLPASVTASGAQEDSYATAEALVEQREYNQALLVLTELLRTNPNRMDDVQALLSRIRIEKELYNDKYEELIEVYGGDDVEAAYPMIAELEAMDPNPNDATRISLVLARETAGFVFNNNRWVQIMEDASAQLSAADYSSAVETYMSGFDLSRLIFRDAGYGNIVVNEVFERADVMNKESLEFLELYQELIEKSSEMSNFFNLRNVDAYGAAVQDSYGALARTAEIRESLKDTADYFIVQEENIRNLVGDDKQIHYLIYMDRLLNGRTTVEEAEGISGAIELFWNSIFKNMLDESFAYTEEVFSDGLGLYNTGDYEAAGDVFADVLKTAESSIGSYEFGENYFESDAQFVRDGILSADIDEYEIKKNYLAQASGVSEEFPLIMEKRLALSGFEQRISEINGEVDGYRDIAAEIKSELSVESLEISSLLTEWEVNLSEISANSVEGNEISEKSIAAAKIPVEEYGAIEEGLLRSEIILAASVGNIDLDSLRSEYETVAAEVEESISLIEGVADDEAAPEVDEVDFTVLYKYPDQALARLSATENVIENLINGINTLDIQIQDERPEIRLSSELQTVTAASEDLMKKALSLLDTTLGMADDARDQIFTAEKLKQEGERRIEESRLLTQRAQFTAAKERLEQAAAKFDESLSYLEDTVLRTYRDNEIPRLYEEIQVAENNLVVKQVREYLTSGKASYSQGNFPAAQSVLIRAQSRWSDTNVEPNPEVEYWLTLTQTALSVTSGRVIAATDPLYTEMNQFLNQAQEDFQQARNLYDDGDGSEADVYFARAEQSILYVQQFFPFNEEARVLNLRISQYRDPEQFEEIFGDEFRTARGLISSNPQKAYIDLKDLEVINSDYPGLQSAITEAEYASGIKVRPPDPAKLARSSELYDLAYDIVSRNIRSEFTVALSYLDEAISLNPNNDEAIRLKDRISTDVGGTATAVLSNTDQQLYNEAVSEYTSGNYLKARIIVENLLKDPDNSRNPKLLDLQERIERTR</sequence>
<organism evidence="2 3">
    <name type="scientific">Candidatus Thalassospirochaeta sargassi</name>
    <dbReference type="NCBI Taxonomy" id="3119039"/>
    <lineage>
        <taxon>Bacteria</taxon>
        <taxon>Pseudomonadati</taxon>
        <taxon>Spirochaetota</taxon>
        <taxon>Spirochaetia</taxon>
        <taxon>Spirochaetales</taxon>
        <taxon>Spirochaetaceae</taxon>
        <taxon>Candidatus Thalassospirochaeta</taxon>
    </lineage>
</organism>
<evidence type="ECO:0000256" key="1">
    <source>
        <dbReference type="SAM" id="SignalP"/>
    </source>
</evidence>
<reference evidence="2 3" key="1">
    <citation type="submission" date="2022-12" db="EMBL/GenBank/DDBJ databases">
        <title>Metagenome assembled genome from gulf of manar.</title>
        <authorList>
            <person name="Kohli P."/>
            <person name="Pk S."/>
            <person name="Venkata Ramana C."/>
            <person name="Sasikala C."/>
        </authorList>
    </citation>
    <scope>NUCLEOTIDE SEQUENCE [LARGE SCALE GENOMIC DNA]</scope>
    <source>
        <strain evidence="2">JB008</strain>
    </source>
</reference>
<feature type="signal peptide" evidence="1">
    <location>
        <begin position="1"/>
        <end position="25"/>
    </location>
</feature>